<sequence>MVDFPQELIDAIIDEVAATKHWFDYLDRETLKSCALAAHAFSEQSQRHLFTSLTLWKIDSPPPGLTLATNARLLSYVLNLTLMNLDLGDQERQIHNIQLFTLCNRVTRCCIRFSGRSGWKWNSLPDEICGPLFSFLALPTLRCLQLDAFPGTSLPPSLIHYALASYSEVALNIFQLETDTDAVLLPTRPPAHIQPLSKLCLSYQPDSCPGLHTLMLGDDVMHHLQHLQHLELVVPRRGSLHGLEEILPKCGDSLQHLIINFEWRHDDPLQLPHLPELRLLTLKAAMRRLRIPYGLMRTLIILPECTPSLEVLTIVVVSEFDETQLYPEFHNNRCTEEDMALKSLPRLREVNVDATTAYLERDENFSKVVLTDFRMAHEAGKLSYVYQPAHSRKYHPMRYFSN</sequence>
<comment type="caution">
    <text evidence="1">The sequence shown here is derived from an EMBL/GenBank/DDBJ whole genome shotgun (WGS) entry which is preliminary data.</text>
</comment>
<protein>
    <submittedName>
        <fullName evidence="1">Uncharacterized protein</fullName>
    </submittedName>
</protein>
<proteinExistence type="predicted"/>
<organism evidence="1 2">
    <name type="scientific">Mycena metata</name>
    <dbReference type="NCBI Taxonomy" id="1033252"/>
    <lineage>
        <taxon>Eukaryota</taxon>
        <taxon>Fungi</taxon>
        <taxon>Dikarya</taxon>
        <taxon>Basidiomycota</taxon>
        <taxon>Agaricomycotina</taxon>
        <taxon>Agaricomycetes</taxon>
        <taxon>Agaricomycetidae</taxon>
        <taxon>Agaricales</taxon>
        <taxon>Marasmiineae</taxon>
        <taxon>Mycenaceae</taxon>
        <taxon>Mycena</taxon>
    </lineage>
</organism>
<keyword evidence="2" id="KW-1185">Reference proteome</keyword>
<gene>
    <name evidence="1" type="ORF">B0H16DRAFT_1889752</name>
</gene>
<name>A0AAD7ILG0_9AGAR</name>
<accession>A0AAD7ILG0</accession>
<dbReference type="AlphaFoldDB" id="A0AAD7ILG0"/>
<evidence type="ECO:0000313" key="1">
    <source>
        <dbReference type="EMBL" id="KAJ7744183.1"/>
    </source>
</evidence>
<dbReference type="Proteomes" id="UP001215598">
    <property type="component" value="Unassembled WGS sequence"/>
</dbReference>
<evidence type="ECO:0000313" key="2">
    <source>
        <dbReference type="Proteomes" id="UP001215598"/>
    </source>
</evidence>
<dbReference type="EMBL" id="JARKIB010000088">
    <property type="protein sequence ID" value="KAJ7744183.1"/>
    <property type="molecule type" value="Genomic_DNA"/>
</dbReference>
<reference evidence="1" key="1">
    <citation type="submission" date="2023-03" db="EMBL/GenBank/DDBJ databases">
        <title>Massive genome expansion in bonnet fungi (Mycena s.s.) driven by repeated elements and novel gene families across ecological guilds.</title>
        <authorList>
            <consortium name="Lawrence Berkeley National Laboratory"/>
            <person name="Harder C.B."/>
            <person name="Miyauchi S."/>
            <person name="Viragh M."/>
            <person name="Kuo A."/>
            <person name="Thoen E."/>
            <person name="Andreopoulos B."/>
            <person name="Lu D."/>
            <person name="Skrede I."/>
            <person name="Drula E."/>
            <person name="Henrissat B."/>
            <person name="Morin E."/>
            <person name="Kohler A."/>
            <person name="Barry K."/>
            <person name="LaButti K."/>
            <person name="Morin E."/>
            <person name="Salamov A."/>
            <person name="Lipzen A."/>
            <person name="Mereny Z."/>
            <person name="Hegedus B."/>
            <person name="Baldrian P."/>
            <person name="Stursova M."/>
            <person name="Weitz H."/>
            <person name="Taylor A."/>
            <person name="Grigoriev I.V."/>
            <person name="Nagy L.G."/>
            <person name="Martin F."/>
            <person name="Kauserud H."/>
        </authorList>
    </citation>
    <scope>NUCLEOTIDE SEQUENCE</scope>
    <source>
        <strain evidence="1">CBHHK182m</strain>
    </source>
</reference>